<dbReference type="GeneID" id="9345710"/>
<dbReference type="HOGENOM" id="CLU_149101_0_0_2"/>
<dbReference type="InterPro" id="IPR036291">
    <property type="entry name" value="NAD(P)-bd_dom_sf"/>
</dbReference>
<evidence type="ECO:0000313" key="1">
    <source>
        <dbReference type="EMBL" id="ADI73031.1"/>
    </source>
</evidence>
<sequence>MTELEQEKFWNYDNFVVITDKTKPAMKLTIKELGNRNKNINVVDLSDKPDPDTLKNISDIPDGMENAVIGTTKYNPADFINTLQDKGVKRVWVHWRTSTPELDEASRKSEMEFITDKCPMMYMGSPFSIHGLHRSIAKLTGKY</sequence>
<dbReference type="SUPFAM" id="SSF51735">
    <property type="entry name" value="NAD(P)-binding Rossmann-fold domains"/>
    <property type="match status" value="1"/>
</dbReference>
<dbReference type="KEGG" id="mev:Metev_0099"/>
<evidence type="ECO:0000313" key="2">
    <source>
        <dbReference type="Proteomes" id="UP000000391"/>
    </source>
</evidence>
<dbReference type="AlphaFoldDB" id="D7E609"/>
<dbReference type="OrthoDB" id="130616at2157"/>
<gene>
    <name evidence="1" type="ordered locus">Metev_0099</name>
</gene>
<dbReference type="Proteomes" id="UP000000391">
    <property type="component" value="Chromosome"/>
</dbReference>
<proteinExistence type="predicted"/>
<dbReference type="Gene3D" id="3.40.50.720">
    <property type="entry name" value="NAD(P)-binding Rossmann-like Domain"/>
    <property type="match status" value="1"/>
</dbReference>
<dbReference type="EMBL" id="CP002069">
    <property type="protein sequence ID" value="ADI73031.1"/>
    <property type="molecule type" value="Genomic_DNA"/>
</dbReference>
<dbReference type="STRING" id="644295.Metev_0099"/>
<accession>D7E609</accession>
<reference evidence="1 2" key="1">
    <citation type="submission" date="2010-06" db="EMBL/GenBank/DDBJ databases">
        <title>Complete sequence chromosome of Methanohalobium evestigatum Z-7303.</title>
        <authorList>
            <consortium name="US DOE Joint Genome Institute"/>
            <person name="Lucas S."/>
            <person name="Copeland A."/>
            <person name="Lapidus A."/>
            <person name="Cheng J.-F."/>
            <person name="Bruce D."/>
            <person name="Goodwin L."/>
            <person name="Pitluck S."/>
            <person name="Saunders E."/>
            <person name="Detter J.C."/>
            <person name="Han C."/>
            <person name="Tapia R."/>
            <person name="Land M."/>
            <person name="Hauser L."/>
            <person name="Kyrpides N."/>
            <person name="Mikhailova N."/>
            <person name="Sieprawska-Lupa M."/>
            <person name="Whitman W.B."/>
            <person name="Anderson I."/>
            <person name="Woyke T."/>
        </authorList>
    </citation>
    <scope>NUCLEOTIDE SEQUENCE [LARGE SCALE GENOMIC DNA]</scope>
    <source>
        <strain evidence="2">ATCC BAA-1072 / DSM 3721 / NBRC 107634 / OCM 161 / Z-7303</strain>
    </source>
</reference>
<name>D7E609_METEZ</name>
<organism evidence="1 2">
    <name type="scientific">Methanohalobium evestigatum (strain ATCC BAA-1072 / DSM 3721 / NBRC 107634 / OCM 161 / Z-7303)</name>
    <dbReference type="NCBI Taxonomy" id="644295"/>
    <lineage>
        <taxon>Archaea</taxon>
        <taxon>Methanobacteriati</taxon>
        <taxon>Methanobacteriota</taxon>
        <taxon>Stenosarchaea group</taxon>
        <taxon>Methanomicrobia</taxon>
        <taxon>Methanosarcinales</taxon>
        <taxon>Methanosarcinaceae</taxon>
        <taxon>Methanohalobium</taxon>
    </lineage>
</organism>
<protein>
    <recommendedName>
        <fullName evidence="3">CoA-binding domain-containing protein</fullName>
    </recommendedName>
</protein>
<evidence type="ECO:0008006" key="3">
    <source>
        <dbReference type="Google" id="ProtNLM"/>
    </source>
</evidence>
<keyword evidence="2" id="KW-1185">Reference proteome</keyword>
<dbReference type="RefSeq" id="WP_013193599.1">
    <property type="nucleotide sequence ID" value="NC_014253.1"/>
</dbReference>